<reference evidence="1 2" key="1">
    <citation type="submission" date="2020-01" db="EMBL/GenBank/DDBJ databases">
        <title>Insect and environment-associated Actinomycetes.</title>
        <authorList>
            <person name="Currrie C."/>
            <person name="Chevrette M."/>
            <person name="Carlson C."/>
            <person name="Stubbendieck R."/>
            <person name="Wendt-Pienkowski E."/>
        </authorList>
    </citation>
    <scope>NUCLEOTIDE SEQUENCE [LARGE SCALE GENOMIC DNA]</scope>
    <source>
        <strain evidence="1 2">SID11342</strain>
    </source>
</reference>
<protein>
    <submittedName>
        <fullName evidence="1">SdpA family antimicrobial peptide system protein</fullName>
    </submittedName>
</protein>
<evidence type="ECO:0000313" key="1">
    <source>
        <dbReference type="EMBL" id="NEA15372.1"/>
    </source>
</evidence>
<dbReference type="InterPro" id="IPR023902">
    <property type="entry name" value="Sporulation_SdpA"/>
</dbReference>
<dbReference type="Pfam" id="PF17418">
    <property type="entry name" value="SdpA"/>
    <property type="match status" value="1"/>
</dbReference>
<proteinExistence type="predicted"/>
<dbReference type="Proteomes" id="UP000471293">
    <property type="component" value="Unassembled WGS sequence"/>
</dbReference>
<evidence type="ECO:0000313" key="2">
    <source>
        <dbReference type="Proteomes" id="UP000471293"/>
    </source>
</evidence>
<gene>
    <name evidence="1" type="ORF">G3I29_07475</name>
</gene>
<dbReference type="AlphaFoldDB" id="A0A6N9TYK9"/>
<name>A0A6N9TYK9_STRHA</name>
<sequence length="197" mass="21616">MWWKDSPHRGSGRVTVSARHTVEVPRAWITGTAVLCVVVALYVAQTQVPKNVLSLPGQKAVKPVAVTVTPQGWAFFTKSARSPEFEPFRWNGSTWTSASLGRHSEHGFNRVSRSQGIETALLLHEAGKAARTACERSAVQECLKKTQVATAVTNRTPDPTLCGRIAVMEQKPTPFAWRDLLPDTRTPENAVLLDVSC</sequence>
<organism evidence="1 2">
    <name type="scientific">Streptomyces halstedii</name>
    <dbReference type="NCBI Taxonomy" id="1944"/>
    <lineage>
        <taxon>Bacteria</taxon>
        <taxon>Bacillati</taxon>
        <taxon>Actinomycetota</taxon>
        <taxon>Actinomycetes</taxon>
        <taxon>Kitasatosporales</taxon>
        <taxon>Streptomycetaceae</taxon>
        <taxon>Streptomyces</taxon>
    </lineage>
</organism>
<comment type="caution">
    <text evidence="1">The sequence shown here is derived from an EMBL/GenBank/DDBJ whole genome shotgun (WGS) entry which is preliminary data.</text>
</comment>
<dbReference type="NCBIfam" id="TIGR04034">
    <property type="entry name" value="export_SdpA"/>
    <property type="match status" value="1"/>
</dbReference>
<dbReference type="RefSeq" id="WP_164343233.1">
    <property type="nucleotide sequence ID" value="NZ_JAAGLQ010000163.1"/>
</dbReference>
<dbReference type="EMBL" id="JAAGLQ010000163">
    <property type="protein sequence ID" value="NEA15372.1"/>
    <property type="molecule type" value="Genomic_DNA"/>
</dbReference>
<accession>A0A6N9TYK9</accession>